<comment type="caution">
    <text evidence="8">The sequence shown here is derived from an EMBL/GenBank/DDBJ whole genome shotgun (WGS) entry which is preliminary data.</text>
</comment>
<keyword evidence="6 7" id="KW-0472">Membrane</keyword>
<dbReference type="GO" id="GO:0005375">
    <property type="term" value="F:copper ion transmembrane transporter activity"/>
    <property type="evidence" value="ECO:0007669"/>
    <property type="project" value="UniProtKB-UniRule"/>
</dbReference>
<keyword evidence="4 7" id="KW-0187">Copper transport</keyword>
<name>A0AAV3RUM4_LITER</name>
<feature type="transmembrane region" description="Helical" evidence="7">
    <location>
        <begin position="92"/>
        <end position="120"/>
    </location>
</feature>
<evidence type="ECO:0000256" key="1">
    <source>
        <dbReference type="ARBA" id="ARBA00004141"/>
    </source>
</evidence>
<evidence type="ECO:0000256" key="4">
    <source>
        <dbReference type="ARBA" id="ARBA00022796"/>
    </source>
</evidence>
<evidence type="ECO:0000256" key="6">
    <source>
        <dbReference type="ARBA" id="ARBA00023136"/>
    </source>
</evidence>
<evidence type="ECO:0000256" key="2">
    <source>
        <dbReference type="ARBA" id="ARBA00006921"/>
    </source>
</evidence>
<evidence type="ECO:0000256" key="7">
    <source>
        <dbReference type="RuleBase" id="RU367022"/>
    </source>
</evidence>
<keyword evidence="9" id="KW-1185">Reference proteome</keyword>
<evidence type="ECO:0000313" key="9">
    <source>
        <dbReference type="Proteomes" id="UP001454036"/>
    </source>
</evidence>
<dbReference type="EMBL" id="BAABME010011166">
    <property type="protein sequence ID" value="GAA0183341.1"/>
    <property type="molecule type" value="Genomic_DNA"/>
</dbReference>
<feature type="transmembrane region" description="Helical" evidence="7">
    <location>
        <begin position="24"/>
        <end position="43"/>
    </location>
</feature>
<protein>
    <recommendedName>
        <fullName evidence="7">Copper transport protein</fullName>
    </recommendedName>
</protein>
<evidence type="ECO:0000256" key="3">
    <source>
        <dbReference type="ARBA" id="ARBA00022692"/>
    </source>
</evidence>
<dbReference type="Proteomes" id="UP001454036">
    <property type="component" value="Unassembled WGS sequence"/>
</dbReference>
<dbReference type="Pfam" id="PF04145">
    <property type="entry name" value="Ctr"/>
    <property type="match status" value="1"/>
</dbReference>
<proteinExistence type="inferred from homology"/>
<organism evidence="8 9">
    <name type="scientific">Lithospermum erythrorhizon</name>
    <name type="common">Purple gromwell</name>
    <name type="synonym">Lithospermum officinale var. erythrorhizon</name>
    <dbReference type="NCBI Taxonomy" id="34254"/>
    <lineage>
        <taxon>Eukaryota</taxon>
        <taxon>Viridiplantae</taxon>
        <taxon>Streptophyta</taxon>
        <taxon>Embryophyta</taxon>
        <taxon>Tracheophyta</taxon>
        <taxon>Spermatophyta</taxon>
        <taxon>Magnoliopsida</taxon>
        <taxon>eudicotyledons</taxon>
        <taxon>Gunneridae</taxon>
        <taxon>Pentapetalae</taxon>
        <taxon>asterids</taxon>
        <taxon>lamiids</taxon>
        <taxon>Boraginales</taxon>
        <taxon>Boraginaceae</taxon>
        <taxon>Boraginoideae</taxon>
        <taxon>Lithospermeae</taxon>
        <taxon>Lithospermum</taxon>
    </lineage>
</organism>
<keyword evidence="3 7" id="KW-0812">Transmembrane</keyword>
<keyword evidence="7" id="KW-0406">Ion transport</keyword>
<keyword evidence="7" id="KW-0186">Copper</keyword>
<sequence length="136" mass="14966">MMHMTFYWGIQATILFDSWKTNSWLSYLPSLLALFLVAIFYQFNEQNRLNLKKNPSKSTTITTPLLDSKGSRWSAAKIGGAILFGVNSSIGYLLMLAIMSFNGGVFVAIVLGLAVGYFFFRSDDVGGVVDNPCACA</sequence>
<accession>A0AAV3RUM4</accession>
<dbReference type="InterPro" id="IPR007274">
    <property type="entry name" value="Cop_transporter"/>
</dbReference>
<dbReference type="PANTHER" id="PTHR12483:SF27">
    <property type="entry name" value="COPPER TRANSPORT PROTEIN CTR1"/>
    <property type="match status" value="1"/>
</dbReference>
<dbReference type="AlphaFoldDB" id="A0AAV3RUM4"/>
<evidence type="ECO:0000256" key="5">
    <source>
        <dbReference type="ARBA" id="ARBA00022989"/>
    </source>
</evidence>
<evidence type="ECO:0000313" key="8">
    <source>
        <dbReference type="EMBL" id="GAA0183341.1"/>
    </source>
</evidence>
<comment type="similarity">
    <text evidence="2 7">Belongs to the copper transporter (Ctr) (TC 1.A.56) family. SLC31A subfamily.</text>
</comment>
<keyword evidence="7" id="KW-0813">Transport</keyword>
<dbReference type="GO" id="GO:0005886">
    <property type="term" value="C:plasma membrane"/>
    <property type="evidence" value="ECO:0007669"/>
    <property type="project" value="TreeGrafter"/>
</dbReference>
<reference evidence="8 9" key="1">
    <citation type="submission" date="2024-01" db="EMBL/GenBank/DDBJ databases">
        <title>The complete chloroplast genome sequence of Lithospermum erythrorhizon: insights into the phylogenetic relationship among Boraginaceae species and the maternal lineages of purple gromwells.</title>
        <authorList>
            <person name="Okada T."/>
            <person name="Watanabe K."/>
        </authorList>
    </citation>
    <scope>NUCLEOTIDE SEQUENCE [LARGE SCALE GENOMIC DNA]</scope>
</reference>
<comment type="subcellular location">
    <subcellularLocation>
        <location evidence="1 7">Membrane</location>
        <topology evidence="1 7">Multi-pass membrane protein</topology>
    </subcellularLocation>
</comment>
<gene>
    <name evidence="8" type="ORF">LIER_30767</name>
</gene>
<keyword evidence="5 7" id="KW-1133">Transmembrane helix</keyword>
<dbReference type="PANTHER" id="PTHR12483">
    <property type="entry name" value="SOLUTE CARRIER FAMILY 31 COPPER TRANSPORTERS"/>
    <property type="match status" value="1"/>
</dbReference>